<sequence length="136" mass="14114">MIAEYLNAQSGLPLFVLELHPHSLAPLDDRSGLCAVCRCPVAGRGAAATRAAAAVAAAVDFIGFGDVQLEPREEDANDGEDERHDVARPSVSQSSVIDEVVAGGFRCAACEFFLCDACSQPYQLPSSRASASSSGG</sequence>
<evidence type="ECO:0000313" key="3">
    <source>
        <dbReference type="Proteomes" id="UP000626109"/>
    </source>
</evidence>
<organism evidence="2 3">
    <name type="scientific">Polarella glacialis</name>
    <name type="common">Dinoflagellate</name>
    <dbReference type="NCBI Taxonomy" id="89957"/>
    <lineage>
        <taxon>Eukaryota</taxon>
        <taxon>Sar</taxon>
        <taxon>Alveolata</taxon>
        <taxon>Dinophyceae</taxon>
        <taxon>Suessiales</taxon>
        <taxon>Suessiaceae</taxon>
        <taxon>Polarella</taxon>
    </lineage>
</organism>
<protein>
    <submittedName>
        <fullName evidence="2">Uncharacterized protein</fullName>
    </submittedName>
</protein>
<dbReference type="EMBL" id="CAJNNW010000009">
    <property type="protein sequence ID" value="CAE8622154.1"/>
    <property type="molecule type" value="Genomic_DNA"/>
</dbReference>
<evidence type="ECO:0000256" key="1">
    <source>
        <dbReference type="SAM" id="MobiDB-lite"/>
    </source>
</evidence>
<name>A0A813GAM9_POLGL</name>
<evidence type="ECO:0000313" key="2">
    <source>
        <dbReference type="EMBL" id="CAE8622154.1"/>
    </source>
</evidence>
<accession>A0A813GAM9</accession>
<comment type="caution">
    <text evidence="2">The sequence shown here is derived from an EMBL/GenBank/DDBJ whole genome shotgun (WGS) entry which is preliminary data.</text>
</comment>
<proteinExistence type="predicted"/>
<feature type="region of interest" description="Disordered" evidence="1">
    <location>
        <begin position="70"/>
        <end position="93"/>
    </location>
</feature>
<dbReference type="AlphaFoldDB" id="A0A813GAM9"/>
<feature type="non-terminal residue" evidence="2">
    <location>
        <position position="1"/>
    </location>
</feature>
<dbReference type="Proteomes" id="UP000626109">
    <property type="component" value="Unassembled WGS sequence"/>
</dbReference>
<reference evidence="2" key="1">
    <citation type="submission" date="2021-02" db="EMBL/GenBank/DDBJ databases">
        <authorList>
            <person name="Dougan E. K."/>
            <person name="Rhodes N."/>
            <person name="Thang M."/>
            <person name="Chan C."/>
        </authorList>
    </citation>
    <scope>NUCLEOTIDE SEQUENCE</scope>
</reference>
<gene>
    <name evidence="2" type="ORF">PGLA2088_LOCUS8</name>
</gene>